<keyword evidence="2" id="KW-1185">Reference proteome</keyword>
<dbReference type="EMBL" id="FNGY01000001">
    <property type="protein sequence ID" value="SDL38655.1"/>
    <property type="molecule type" value="Genomic_DNA"/>
</dbReference>
<dbReference type="OrthoDB" id="1043438at2"/>
<dbReference type="Proteomes" id="UP000183200">
    <property type="component" value="Unassembled WGS sequence"/>
</dbReference>
<evidence type="ECO:0008006" key="3">
    <source>
        <dbReference type="Google" id="ProtNLM"/>
    </source>
</evidence>
<gene>
    <name evidence="1" type="ORF">SAMN05421820_101313</name>
</gene>
<dbReference type="Pfam" id="PF16389">
    <property type="entry name" value="DUF4998"/>
    <property type="match status" value="1"/>
</dbReference>
<proteinExistence type="predicted"/>
<dbReference type="AlphaFoldDB" id="A0A1G9JN53"/>
<sequence>MEKIKYLIYPFLIVAGLCVISCTKENDYKKFTKDGEITYPGKASNVIAQAGNKRVLLRVVLGPDPAITKIKTYWNSRADSLETPVVRSNGDTVNIFVTQHLNEGTNNFEVYTYNNKGSKSVVTNVSGGMFGDNYLSTVPTTNRPIASVQLSAYPKAIITWGNALTSEQFIEIKYTDINGVAKTLLVPSQPITTVPNYKSGTDITYRSLYAPEATAYDMMSVAPGTVDLTKGTYSAVTLGYFYHPTSKRILGATKAWVPSGANGIIIDLADLGSSGYKALIVTNPDNTLTITAAPGAAGAPYTMFTSGLPTPYTAGWLSSAECNNTYDPATKTYKVRYGYSGADGYRVAEEIIVLN</sequence>
<organism evidence="1 2">
    <name type="scientific">Pedobacter steynii</name>
    <dbReference type="NCBI Taxonomy" id="430522"/>
    <lineage>
        <taxon>Bacteria</taxon>
        <taxon>Pseudomonadati</taxon>
        <taxon>Bacteroidota</taxon>
        <taxon>Sphingobacteriia</taxon>
        <taxon>Sphingobacteriales</taxon>
        <taxon>Sphingobacteriaceae</taxon>
        <taxon>Pedobacter</taxon>
    </lineage>
</organism>
<accession>A0A1G9JN53</accession>
<evidence type="ECO:0000313" key="2">
    <source>
        <dbReference type="Proteomes" id="UP000183200"/>
    </source>
</evidence>
<evidence type="ECO:0000313" key="1">
    <source>
        <dbReference type="EMBL" id="SDL38655.1"/>
    </source>
</evidence>
<name>A0A1G9JN53_9SPHI</name>
<reference evidence="2" key="1">
    <citation type="submission" date="2016-10" db="EMBL/GenBank/DDBJ databases">
        <authorList>
            <person name="Varghese N."/>
            <person name="Submissions S."/>
        </authorList>
    </citation>
    <scope>NUCLEOTIDE SEQUENCE [LARGE SCALE GENOMIC DNA]</scope>
    <source>
        <strain evidence="2">DSM 19110</strain>
    </source>
</reference>
<dbReference type="RefSeq" id="WP_074604297.1">
    <property type="nucleotide sequence ID" value="NZ_FNGY01000001.1"/>
</dbReference>
<protein>
    <recommendedName>
        <fullName evidence="3">DUF5013 domain-containing protein</fullName>
    </recommendedName>
</protein>